<feature type="region of interest" description="Disordered" evidence="4">
    <location>
        <begin position="137"/>
        <end position="247"/>
    </location>
</feature>
<accession>A0A0A9A4E2</accession>
<evidence type="ECO:0000256" key="2">
    <source>
        <dbReference type="ARBA" id="ARBA00022771"/>
    </source>
</evidence>
<feature type="region of interest" description="Disordered" evidence="4">
    <location>
        <begin position="81"/>
        <end position="120"/>
    </location>
</feature>
<evidence type="ECO:0000313" key="5">
    <source>
        <dbReference type="EMBL" id="JAD46514.1"/>
    </source>
</evidence>
<dbReference type="EMBL" id="GBRH01251381">
    <property type="protein sequence ID" value="JAD46514.1"/>
    <property type="molecule type" value="Transcribed_RNA"/>
</dbReference>
<dbReference type="AlphaFoldDB" id="A0A0A9A4E2"/>
<organism evidence="5">
    <name type="scientific">Arundo donax</name>
    <name type="common">Giant reed</name>
    <name type="synonym">Donax arundinaceus</name>
    <dbReference type="NCBI Taxonomy" id="35708"/>
    <lineage>
        <taxon>Eukaryota</taxon>
        <taxon>Viridiplantae</taxon>
        <taxon>Streptophyta</taxon>
        <taxon>Embryophyta</taxon>
        <taxon>Tracheophyta</taxon>
        <taxon>Spermatophyta</taxon>
        <taxon>Magnoliopsida</taxon>
        <taxon>Liliopsida</taxon>
        <taxon>Poales</taxon>
        <taxon>Poaceae</taxon>
        <taxon>PACMAD clade</taxon>
        <taxon>Arundinoideae</taxon>
        <taxon>Arundineae</taxon>
        <taxon>Arundo</taxon>
    </lineage>
</organism>
<dbReference type="PROSITE" id="PS50966">
    <property type="entry name" value="ZF_SWIM"/>
    <property type="match status" value="1"/>
</dbReference>
<dbReference type="SMART" id="SM00575">
    <property type="entry name" value="ZnF_PMZ"/>
    <property type="match status" value="1"/>
</dbReference>
<reference evidence="5" key="2">
    <citation type="journal article" date="2015" name="Data Brief">
        <title>Shoot transcriptome of the giant reed, Arundo donax.</title>
        <authorList>
            <person name="Barrero R.A."/>
            <person name="Guerrero F.D."/>
            <person name="Moolhuijzen P."/>
            <person name="Goolsby J.A."/>
            <person name="Tidwell J."/>
            <person name="Bellgard S.E."/>
            <person name="Bellgard M.I."/>
        </authorList>
    </citation>
    <scope>NUCLEOTIDE SEQUENCE</scope>
    <source>
        <tissue evidence="5">Shoot tissue taken approximately 20 cm above the soil surface</tissue>
    </source>
</reference>
<name>A0A0A9A4E2_ARUDO</name>
<dbReference type="PANTHER" id="PTHR31973:SF188">
    <property type="entry name" value="POLYPROTEIN, PUTATIVE-RELATED"/>
    <property type="match status" value="1"/>
</dbReference>
<keyword evidence="1" id="KW-0479">Metal-binding</keyword>
<proteinExistence type="predicted"/>
<dbReference type="InterPro" id="IPR006564">
    <property type="entry name" value="Znf_PMZ"/>
</dbReference>
<evidence type="ECO:0000256" key="4">
    <source>
        <dbReference type="SAM" id="MobiDB-lite"/>
    </source>
</evidence>
<sequence>MKAEISGVSRDGLAWRYAVNLLTRSCSCGQWDVTGKPCTHAIAYICSLRNLKVEHYVNEYYSVQRFKDTYQFEVNPMGDKSQWPTLDPGFEMRPPKLERPGGRPMKKSIKSSGEPGKRGPYQCQRCFQYGHIEKGCTYPQIEPDEDLPEPPPTRKKRARGSATQEENPAAKKSRKKKGPTVQAQASILHATPSPPSSPGVVTRRRAAMSPSSPSSPGAVTRRKAAMSPMCSSPLAGRNTVAQQDETN</sequence>
<evidence type="ECO:0000256" key="1">
    <source>
        <dbReference type="ARBA" id="ARBA00022723"/>
    </source>
</evidence>
<evidence type="ECO:0000256" key="3">
    <source>
        <dbReference type="ARBA" id="ARBA00022833"/>
    </source>
</evidence>
<dbReference type="InterPro" id="IPR007527">
    <property type="entry name" value="Znf_SWIM"/>
</dbReference>
<reference evidence="5" key="1">
    <citation type="submission" date="2014-09" db="EMBL/GenBank/DDBJ databases">
        <authorList>
            <person name="Magalhaes I.L.F."/>
            <person name="Oliveira U."/>
            <person name="Santos F.R."/>
            <person name="Vidigal T.H.D.A."/>
            <person name="Brescovit A.D."/>
            <person name="Santos A.J."/>
        </authorList>
    </citation>
    <scope>NUCLEOTIDE SEQUENCE</scope>
    <source>
        <tissue evidence="5">Shoot tissue taken approximately 20 cm above the soil surface</tissue>
    </source>
</reference>
<dbReference type="PANTHER" id="PTHR31973">
    <property type="entry name" value="POLYPROTEIN, PUTATIVE-RELATED"/>
    <property type="match status" value="1"/>
</dbReference>
<keyword evidence="3" id="KW-0862">Zinc</keyword>
<dbReference type="Pfam" id="PF04434">
    <property type="entry name" value="SWIM"/>
    <property type="match status" value="1"/>
</dbReference>
<dbReference type="GO" id="GO:0008270">
    <property type="term" value="F:zinc ion binding"/>
    <property type="evidence" value="ECO:0007669"/>
    <property type="project" value="UniProtKB-KW"/>
</dbReference>
<keyword evidence="2" id="KW-0863">Zinc-finger</keyword>
<protein>
    <submittedName>
        <fullName evidence="5">Uncharacterized protein</fullName>
    </submittedName>
</protein>